<accession>A0ABQ9WIL2</accession>
<dbReference type="Gene3D" id="2.60.40.10">
    <property type="entry name" value="Immunoglobulins"/>
    <property type="match status" value="1"/>
</dbReference>
<evidence type="ECO:0000313" key="3">
    <source>
        <dbReference type="Proteomes" id="UP001266305"/>
    </source>
</evidence>
<dbReference type="Pfam" id="PF21460">
    <property type="entry name" value="IL3Rb_N"/>
    <property type="match status" value="1"/>
</dbReference>
<dbReference type="EMBL" id="JASSZA010000001">
    <property type="protein sequence ID" value="KAK2121502.1"/>
    <property type="molecule type" value="Genomic_DNA"/>
</dbReference>
<feature type="domain" description="Cytokine receptor common subunit beta N-terminal" evidence="1">
    <location>
        <begin position="19"/>
        <end position="56"/>
    </location>
</feature>
<reference evidence="2 3" key="1">
    <citation type="submission" date="2023-05" db="EMBL/GenBank/DDBJ databases">
        <title>B98-5 Cell Line De Novo Hybrid Assembly: An Optical Mapping Approach.</title>
        <authorList>
            <person name="Kananen K."/>
            <person name="Auerbach J.A."/>
            <person name="Kautto E."/>
            <person name="Blachly J.S."/>
        </authorList>
    </citation>
    <scope>NUCLEOTIDE SEQUENCE [LARGE SCALE GENOMIC DNA]</scope>
    <source>
        <strain evidence="2">B95-8</strain>
        <tissue evidence="2">Cell line</tissue>
    </source>
</reference>
<protein>
    <submittedName>
        <fullName evidence="2">Cytokine receptor common subunit beta</fullName>
    </submittedName>
</protein>
<sequence length="64" mass="7475">MALLALCWGRSLAGEEETVPMQTLRCYNDYTSHITCRWADTQDAQRLVNVTLIRRLCHRLPVQR</sequence>
<keyword evidence="3" id="KW-1185">Reference proteome</keyword>
<proteinExistence type="predicted"/>
<organism evidence="2 3">
    <name type="scientific">Saguinus oedipus</name>
    <name type="common">Cotton-top tamarin</name>
    <name type="synonym">Oedipomidas oedipus</name>
    <dbReference type="NCBI Taxonomy" id="9490"/>
    <lineage>
        <taxon>Eukaryota</taxon>
        <taxon>Metazoa</taxon>
        <taxon>Chordata</taxon>
        <taxon>Craniata</taxon>
        <taxon>Vertebrata</taxon>
        <taxon>Euteleostomi</taxon>
        <taxon>Mammalia</taxon>
        <taxon>Eutheria</taxon>
        <taxon>Euarchontoglires</taxon>
        <taxon>Primates</taxon>
        <taxon>Haplorrhini</taxon>
        <taxon>Platyrrhini</taxon>
        <taxon>Cebidae</taxon>
        <taxon>Callitrichinae</taxon>
        <taxon>Saguinus</taxon>
    </lineage>
</organism>
<dbReference type="InterPro" id="IPR048668">
    <property type="entry name" value="IL3RB_N"/>
</dbReference>
<dbReference type="InterPro" id="IPR036116">
    <property type="entry name" value="FN3_sf"/>
</dbReference>
<comment type="caution">
    <text evidence="2">The sequence shown here is derived from an EMBL/GenBank/DDBJ whole genome shotgun (WGS) entry which is preliminary data.</text>
</comment>
<keyword evidence="2" id="KW-0675">Receptor</keyword>
<name>A0ABQ9WIL2_SAGOE</name>
<dbReference type="Proteomes" id="UP001266305">
    <property type="component" value="Unassembled WGS sequence"/>
</dbReference>
<gene>
    <name evidence="2" type="primary">CSF2RB_3</name>
    <name evidence="2" type="ORF">P7K49_002888</name>
</gene>
<evidence type="ECO:0000313" key="2">
    <source>
        <dbReference type="EMBL" id="KAK2121502.1"/>
    </source>
</evidence>
<dbReference type="SUPFAM" id="SSF49265">
    <property type="entry name" value="Fibronectin type III"/>
    <property type="match status" value="1"/>
</dbReference>
<evidence type="ECO:0000259" key="1">
    <source>
        <dbReference type="Pfam" id="PF21460"/>
    </source>
</evidence>
<dbReference type="InterPro" id="IPR013783">
    <property type="entry name" value="Ig-like_fold"/>
</dbReference>